<evidence type="ECO:0000313" key="3">
    <source>
        <dbReference type="RefSeq" id="XP_030768115.1"/>
    </source>
</evidence>
<dbReference type="InParanoid" id="A0A6J2YZ66"/>
<name>A0A6J2YZ66_SITOR</name>
<keyword evidence="2" id="KW-1185">Reference proteome</keyword>
<feature type="chain" id="PRO_5027020419" evidence="1">
    <location>
        <begin position="25"/>
        <end position="247"/>
    </location>
</feature>
<dbReference type="GeneID" id="115891716"/>
<dbReference type="PANTHER" id="PTHR21879:SF9">
    <property type="entry name" value="OSIRIS 16"/>
    <property type="match status" value="1"/>
</dbReference>
<protein>
    <submittedName>
        <fullName evidence="3">Uncharacterized protein LOC115891716</fullName>
    </submittedName>
</protein>
<dbReference type="Pfam" id="PF07898">
    <property type="entry name" value="DUF1676"/>
    <property type="match status" value="1"/>
</dbReference>
<dbReference type="Proteomes" id="UP000504635">
    <property type="component" value="Unplaced"/>
</dbReference>
<reference evidence="3" key="1">
    <citation type="submission" date="2025-08" db="UniProtKB">
        <authorList>
            <consortium name="RefSeq"/>
        </authorList>
    </citation>
    <scope>IDENTIFICATION</scope>
    <source>
        <tissue evidence="3">Gonads</tissue>
    </source>
</reference>
<evidence type="ECO:0000313" key="2">
    <source>
        <dbReference type="Proteomes" id="UP000504635"/>
    </source>
</evidence>
<dbReference type="OrthoDB" id="6627399at2759"/>
<dbReference type="RefSeq" id="XP_030768115.1">
    <property type="nucleotide sequence ID" value="XM_030912255.1"/>
</dbReference>
<dbReference type="InterPro" id="IPR012464">
    <property type="entry name" value="DUF1676"/>
</dbReference>
<proteinExistence type="predicted"/>
<evidence type="ECO:0000256" key="1">
    <source>
        <dbReference type="SAM" id="SignalP"/>
    </source>
</evidence>
<dbReference type="KEGG" id="soy:115891716"/>
<dbReference type="GO" id="GO:0016020">
    <property type="term" value="C:membrane"/>
    <property type="evidence" value="ECO:0007669"/>
    <property type="project" value="TreeGrafter"/>
</dbReference>
<gene>
    <name evidence="3" type="primary">LOC115891716</name>
</gene>
<keyword evidence="1" id="KW-0732">Signal</keyword>
<feature type="signal peptide" evidence="1">
    <location>
        <begin position="1"/>
        <end position="24"/>
    </location>
</feature>
<dbReference type="FunCoup" id="A0A6J2YZ66">
    <property type="interactions" value="43"/>
</dbReference>
<sequence>MRSVPLKISIFLTVLVHFCSVSNASEFQKSLGKNCEDSYSLSCFKLNAASWVDKLSDNDNIDLIPGVSIVREGKSVKQNEHEITKELAREFPDDPNARVDAFLLKKISGFFDNHAVKLNFWNAAHADSSVSARKKNEGGGGEGLGKLLGLAALMKSGALSIAVAGLAAVAGKALLAGLVALVLAGIALAKGGGGGGSSYEVIAKPVYTSSHSHSASHDGWDGGSYGHKRSFDNAPLPLGLQEGYTPQ</sequence>
<organism evidence="2 3">
    <name type="scientific">Sitophilus oryzae</name>
    <name type="common">Rice weevil</name>
    <name type="synonym">Curculio oryzae</name>
    <dbReference type="NCBI Taxonomy" id="7048"/>
    <lineage>
        <taxon>Eukaryota</taxon>
        <taxon>Metazoa</taxon>
        <taxon>Ecdysozoa</taxon>
        <taxon>Arthropoda</taxon>
        <taxon>Hexapoda</taxon>
        <taxon>Insecta</taxon>
        <taxon>Pterygota</taxon>
        <taxon>Neoptera</taxon>
        <taxon>Endopterygota</taxon>
        <taxon>Coleoptera</taxon>
        <taxon>Polyphaga</taxon>
        <taxon>Cucujiformia</taxon>
        <taxon>Curculionidae</taxon>
        <taxon>Dryophthorinae</taxon>
        <taxon>Sitophilus</taxon>
    </lineage>
</organism>
<dbReference type="PANTHER" id="PTHR21879">
    <property type="entry name" value="FI03362P-RELATED-RELATED"/>
    <property type="match status" value="1"/>
</dbReference>
<dbReference type="AlphaFoldDB" id="A0A6J2YZ66"/>
<accession>A0A6J2YZ66</accession>